<comment type="function">
    <text evidence="7">Cytochromes P450 are a group of heme-thiolate monooxygenases. They oxidize a variety of structurally unrelated compounds, including steroids, fatty acids, and xenobiotics.</text>
</comment>
<evidence type="ECO:0000256" key="4">
    <source>
        <dbReference type="ARBA" id="ARBA00023002"/>
    </source>
</evidence>
<dbReference type="SUPFAM" id="SSF48264">
    <property type="entry name" value="Cytochrome P450"/>
    <property type="match status" value="1"/>
</dbReference>
<dbReference type="Pfam" id="PF00067">
    <property type="entry name" value="p450"/>
    <property type="match status" value="1"/>
</dbReference>
<sequence>MDFQINDIANPKLYGDPARLQSFYAWLRAEHPVARAEPEGFRPFWVVSRHAAIREIERQPEIFNAGPRNTLMPIMVEQANRQYFGFEAGVYSLVVIDGERHQELRGLTQNYFLPKNIRKLEALIGDLARQYVSRLDDLGGACDFAADLAFWYPLRVAMTILGIDETDEARMLHLTHELFGSSDPDIVRPGMTQAEHLVAVNQDYVAFFDEVTKDRQANPRDDVATLIANGRPGDRDMTPAERMGYYIIIATAGHDTTAASIAGGLKALMDMPGEIERLRADRNLVKSFANEAIRWTAPVKHFFRNVVEDYELGGVMLRRGDHVMLSYGAATRDEAAFEQADMFRLDRGLNNHLAFGYGPHMCLGQFLAKLEIEAFFHALLDKVETIEPHGPAIYTEAAFVSGIKSLPVKYRLREKDGLTEPTGRPEIAAAQ</sequence>
<evidence type="ECO:0000256" key="2">
    <source>
        <dbReference type="ARBA" id="ARBA00022617"/>
    </source>
</evidence>
<dbReference type="InterPro" id="IPR001128">
    <property type="entry name" value="Cyt_P450"/>
</dbReference>
<evidence type="ECO:0000256" key="8">
    <source>
        <dbReference type="RuleBase" id="RU000461"/>
    </source>
</evidence>
<proteinExistence type="inferred from homology"/>
<keyword evidence="10" id="KW-1185">Reference proteome</keyword>
<dbReference type="AlphaFoldDB" id="A0A2D0AMW7"/>
<dbReference type="FunFam" id="1.10.630.10:FF:000018">
    <property type="entry name" value="Cytochrome P450 monooxygenase"/>
    <property type="match status" value="1"/>
</dbReference>
<dbReference type="PROSITE" id="PS00086">
    <property type="entry name" value="CYTOCHROME_P450"/>
    <property type="match status" value="1"/>
</dbReference>
<dbReference type="PANTHER" id="PTHR46696">
    <property type="entry name" value="P450, PUTATIVE (EUROFUNG)-RELATED"/>
    <property type="match status" value="1"/>
</dbReference>
<evidence type="ECO:0000256" key="7">
    <source>
        <dbReference type="ARBA" id="ARBA00043906"/>
    </source>
</evidence>
<evidence type="ECO:0000256" key="6">
    <source>
        <dbReference type="ARBA" id="ARBA00023033"/>
    </source>
</evidence>
<gene>
    <name evidence="9" type="ORF">CDQ91_14315</name>
</gene>
<comment type="caution">
    <text evidence="9">The sequence shown here is derived from an EMBL/GenBank/DDBJ whole genome shotgun (WGS) entry which is preliminary data.</text>
</comment>
<keyword evidence="6 8" id="KW-0503">Monooxygenase</keyword>
<evidence type="ECO:0000313" key="9">
    <source>
        <dbReference type="EMBL" id="OWQ95092.1"/>
    </source>
</evidence>
<dbReference type="InterPro" id="IPR002397">
    <property type="entry name" value="Cyt_P450_B"/>
</dbReference>
<keyword evidence="4 8" id="KW-0560">Oxidoreductase</keyword>
<name>A0A2D0AMW7_9SPHN</name>
<evidence type="ECO:0000313" key="10">
    <source>
        <dbReference type="Proteomes" id="UP000197097"/>
    </source>
</evidence>
<reference evidence="9 10" key="1">
    <citation type="journal article" date="2002" name="Int. J. Syst. Evol. Microbiol.">
        <title>Sphingopyxis witflariensis sp. nov., isolated from activated sludge.</title>
        <authorList>
            <person name="Kampfer P."/>
            <person name="Witzenberger R."/>
            <person name="Denner E.B."/>
            <person name="Busse H.J."/>
            <person name="Neef A."/>
        </authorList>
    </citation>
    <scope>NUCLEOTIDE SEQUENCE [LARGE SCALE GENOMIC DNA]</scope>
    <source>
        <strain evidence="9 10">DSM 14551</strain>
    </source>
</reference>
<keyword evidence="3 8" id="KW-0479">Metal-binding</keyword>
<dbReference type="GO" id="GO:0006707">
    <property type="term" value="P:cholesterol catabolic process"/>
    <property type="evidence" value="ECO:0007669"/>
    <property type="project" value="TreeGrafter"/>
</dbReference>
<dbReference type="OrthoDB" id="5522954at2"/>
<comment type="similarity">
    <text evidence="1 8">Belongs to the cytochrome P450 family.</text>
</comment>
<dbReference type="Gene3D" id="1.10.630.10">
    <property type="entry name" value="Cytochrome P450"/>
    <property type="match status" value="1"/>
</dbReference>
<accession>A0A2D0AMW7</accession>
<dbReference type="PRINTS" id="PR00385">
    <property type="entry name" value="P450"/>
</dbReference>
<dbReference type="GO" id="GO:0008395">
    <property type="term" value="F:steroid hydroxylase activity"/>
    <property type="evidence" value="ECO:0007669"/>
    <property type="project" value="TreeGrafter"/>
</dbReference>
<evidence type="ECO:0000256" key="1">
    <source>
        <dbReference type="ARBA" id="ARBA00010617"/>
    </source>
</evidence>
<dbReference type="RefSeq" id="WP_088473422.1">
    <property type="nucleotide sequence ID" value="NZ_NISJ01000008.1"/>
</dbReference>
<evidence type="ECO:0000256" key="5">
    <source>
        <dbReference type="ARBA" id="ARBA00023004"/>
    </source>
</evidence>
<dbReference type="GO" id="GO:0036199">
    <property type="term" value="F:cholest-4-en-3-one 26-monooxygenase activity"/>
    <property type="evidence" value="ECO:0007669"/>
    <property type="project" value="TreeGrafter"/>
</dbReference>
<dbReference type="InterPro" id="IPR036396">
    <property type="entry name" value="Cyt_P450_sf"/>
</dbReference>
<dbReference type="CDD" id="cd11033">
    <property type="entry name" value="CYP142-like"/>
    <property type="match status" value="1"/>
</dbReference>
<evidence type="ECO:0000256" key="3">
    <source>
        <dbReference type="ARBA" id="ARBA00022723"/>
    </source>
</evidence>
<dbReference type="Proteomes" id="UP000197097">
    <property type="component" value="Unassembled WGS sequence"/>
</dbReference>
<dbReference type="InterPro" id="IPR017972">
    <property type="entry name" value="Cyt_P450_CS"/>
</dbReference>
<keyword evidence="2 8" id="KW-0349">Heme</keyword>
<dbReference type="EMBL" id="NISJ01000008">
    <property type="protein sequence ID" value="OWQ95092.1"/>
    <property type="molecule type" value="Genomic_DNA"/>
</dbReference>
<organism evidence="9 10">
    <name type="scientific">Sphingopyxis witflariensis</name>
    <dbReference type="NCBI Taxonomy" id="173675"/>
    <lineage>
        <taxon>Bacteria</taxon>
        <taxon>Pseudomonadati</taxon>
        <taxon>Pseudomonadota</taxon>
        <taxon>Alphaproteobacteria</taxon>
        <taxon>Sphingomonadales</taxon>
        <taxon>Sphingomonadaceae</taxon>
        <taxon>Sphingopyxis</taxon>
    </lineage>
</organism>
<keyword evidence="5 8" id="KW-0408">Iron</keyword>
<dbReference type="PRINTS" id="PR00359">
    <property type="entry name" value="BP450"/>
</dbReference>
<protein>
    <submittedName>
        <fullName evidence="9">Cytochrome P450</fullName>
    </submittedName>
</protein>
<dbReference type="GO" id="GO:0020037">
    <property type="term" value="F:heme binding"/>
    <property type="evidence" value="ECO:0007669"/>
    <property type="project" value="InterPro"/>
</dbReference>
<dbReference type="PANTHER" id="PTHR46696:SF4">
    <property type="entry name" value="BIOTIN BIOSYNTHESIS CYTOCHROME P450"/>
    <property type="match status" value="1"/>
</dbReference>
<dbReference type="GO" id="GO:0005506">
    <property type="term" value="F:iron ion binding"/>
    <property type="evidence" value="ECO:0007669"/>
    <property type="project" value="InterPro"/>
</dbReference>